<gene>
    <name evidence="2" type="ORF">S01H4_52756</name>
</gene>
<evidence type="ECO:0000259" key="1">
    <source>
        <dbReference type="Pfam" id="PF00534"/>
    </source>
</evidence>
<dbReference type="SUPFAM" id="SSF53756">
    <property type="entry name" value="UDP-Glycosyltransferase/glycogen phosphorylase"/>
    <property type="match status" value="1"/>
</dbReference>
<dbReference type="InterPro" id="IPR001296">
    <property type="entry name" value="Glyco_trans_1"/>
</dbReference>
<comment type="caution">
    <text evidence="2">The sequence shown here is derived from an EMBL/GenBank/DDBJ whole genome shotgun (WGS) entry which is preliminary data.</text>
</comment>
<accession>X1E3N6</accession>
<organism evidence="2">
    <name type="scientific">marine sediment metagenome</name>
    <dbReference type="NCBI Taxonomy" id="412755"/>
    <lineage>
        <taxon>unclassified sequences</taxon>
        <taxon>metagenomes</taxon>
        <taxon>ecological metagenomes</taxon>
    </lineage>
</organism>
<feature type="non-terminal residue" evidence="2">
    <location>
        <position position="264"/>
    </location>
</feature>
<dbReference type="AlphaFoldDB" id="X1E3N6"/>
<feature type="domain" description="Glycosyl transferase family 1" evidence="1">
    <location>
        <begin position="196"/>
        <end position="263"/>
    </location>
</feature>
<feature type="non-terminal residue" evidence="2">
    <location>
        <position position="1"/>
    </location>
</feature>
<evidence type="ECO:0000313" key="2">
    <source>
        <dbReference type="EMBL" id="GAH14995.1"/>
    </source>
</evidence>
<sequence>TNGDKLLSKGGMYNHMVEDIPLLFYANDQIGSFLEKGEPIVQKSSMLIVGINYINAGLPKCHWLHKSGKLRAVIFQNEEKKNEFERDRIGLEETELISMFGAIDLNSFLEICPRKREKREEDFIVAKMCTPDYRKYVTKDSVGKGEKIHLWQKKFDKELDTKFYSRLLKDSPKNVKFQFMEAHKELVEYFKDKEERMIFYKWNEIPVSEFLGNAHCFLYRTSNAWRDNYPRVLGEAMAAGLPSISENRDGPASRIIHGETGFFA</sequence>
<protein>
    <recommendedName>
        <fullName evidence="1">Glycosyl transferase family 1 domain-containing protein</fullName>
    </recommendedName>
</protein>
<dbReference type="EMBL" id="BART01030177">
    <property type="protein sequence ID" value="GAH14995.1"/>
    <property type="molecule type" value="Genomic_DNA"/>
</dbReference>
<reference evidence="2" key="1">
    <citation type="journal article" date="2014" name="Front. Microbiol.">
        <title>High frequency of phylogenetically diverse reductive dehalogenase-homologous genes in deep subseafloor sedimentary metagenomes.</title>
        <authorList>
            <person name="Kawai M."/>
            <person name="Futagami T."/>
            <person name="Toyoda A."/>
            <person name="Takaki Y."/>
            <person name="Nishi S."/>
            <person name="Hori S."/>
            <person name="Arai W."/>
            <person name="Tsubouchi T."/>
            <person name="Morono Y."/>
            <person name="Uchiyama I."/>
            <person name="Ito T."/>
            <person name="Fujiyama A."/>
            <person name="Inagaki F."/>
            <person name="Takami H."/>
        </authorList>
    </citation>
    <scope>NUCLEOTIDE SEQUENCE</scope>
    <source>
        <strain evidence="2">Expedition CK06-06</strain>
    </source>
</reference>
<dbReference type="GO" id="GO:0016757">
    <property type="term" value="F:glycosyltransferase activity"/>
    <property type="evidence" value="ECO:0007669"/>
    <property type="project" value="InterPro"/>
</dbReference>
<dbReference type="Pfam" id="PF00534">
    <property type="entry name" value="Glycos_transf_1"/>
    <property type="match status" value="1"/>
</dbReference>
<name>X1E3N6_9ZZZZ</name>
<proteinExistence type="predicted"/>
<dbReference type="Gene3D" id="3.40.50.2000">
    <property type="entry name" value="Glycogen Phosphorylase B"/>
    <property type="match status" value="1"/>
</dbReference>